<name>E3NSH6_CAERE</name>
<dbReference type="OrthoDB" id="6133475at2759"/>
<feature type="chain" id="PRO_5003177048" evidence="1">
    <location>
        <begin position="20"/>
        <end position="159"/>
    </location>
</feature>
<gene>
    <name evidence="2" type="ORF">CRE_30604</name>
</gene>
<dbReference type="STRING" id="31234.E3NSH6"/>
<dbReference type="EMBL" id="DS269968">
    <property type="protein sequence ID" value="EFO90204.1"/>
    <property type="molecule type" value="Genomic_DNA"/>
</dbReference>
<keyword evidence="3" id="KW-1185">Reference proteome</keyword>
<keyword evidence="1" id="KW-0732">Signal</keyword>
<dbReference type="AlphaFoldDB" id="E3NSH6"/>
<dbReference type="HOGENOM" id="CLU_1662429_0_0_1"/>
<organism evidence="3">
    <name type="scientific">Caenorhabditis remanei</name>
    <name type="common">Caenorhabditis vulgaris</name>
    <dbReference type="NCBI Taxonomy" id="31234"/>
    <lineage>
        <taxon>Eukaryota</taxon>
        <taxon>Metazoa</taxon>
        <taxon>Ecdysozoa</taxon>
        <taxon>Nematoda</taxon>
        <taxon>Chromadorea</taxon>
        <taxon>Rhabditida</taxon>
        <taxon>Rhabditina</taxon>
        <taxon>Rhabditomorpha</taxon>
        <taxon>Rhabditoidea</taxon>
        <taxon>Rhabditidae</taxon>
        <taxon>Peloderinae</taxon>
        <taxon>Caenorhabditis</taxon>
    </lineage>
</organism>
<sequence>MRFYFLVATIFSGLLFSQAAPVDVVDGSGEAPDTLLQNTEEQPHQRLRFHNWDYKDLGTTAFEDIAFPARQPPAAVNQTEQCPDGWELVDQTIQTTLQRLDPVRQLCRQLQVASQFGVCIVHILLSVHLPALLHLRTKLYNRECVAVNSSVLLTPIKSC</sequence>
<evidence type="ECO:0000256" key="1">
    <source>
        <dbReference type="SAM" id="SignalP"/>
    </source>
</evidence>
<proteinExistence type="predicted"/>
<dbReference type="Proteomes" id="UP000008281">
    <property type="component" value="Unassembled WGS sequence"/>
</dbReference>
<dbReference type="InParanoid" id="E3NSH6"/>
<evidence type="ECO:0000313" key="2">
    <source>
        <dbReference type="EMBL" id="EFO90204.1"/>
    </source>
</evidence>
<protein>
    <submittedName>
        <fullName evidence="2">Uncharacterized protein</fullName>
    </submittedName>
</protein>
<dbReference type="eggNOG" id="KOG4297">
    <property type="taxonomic scope" value="Eukaryota"/>
</dbReference>
<evidence type="ECO:0000313" key="3">
    <source>
        <dbReference type="Proteomes" id="UP000008281"/>
    </source>
</evidence>
<feature type="signal peptide" evidence="1">
    <location>
        <begin position="1"/>
        <end position="19"/>
    </location>
</feature>
<reference evidence="2" key="1">
    <citation type="submission" date="2007-07" db="EMBL/GenBank/DDBJ databases">
        <title>PCAP assembly of the Caenorhabditis remanei genome.</title>
        <authorList>
            <consortium name="The Caenorhabditis remanei Sequencing Consortium"/>
            <person name="Wilson R.K."/>
        </authorList>
    </citation>
    <scope>NUCLEOTIDE SEQUENCE [LARGE SCALE GENOMIC DNA]</scope>
    <source>
        <strain evidence="2">PB4641</strain>
    </source>
</reference>
<accession>E3NSH6</accession>